<dbReference type="Gene3D" id="3.90.550.20">
    <property type="match status" value="1"/>
</dbReference>
<comment type="caution">
    <text evidence="1">The sequence shown here is derived from an EMBL/GenBank/DDBJ whole genome shotgun (WGS) entry which is preliminary data.</text>
</comment>
<organism evidence="1 2">
    <name type="scientific">Cyanobium gracile UHCC 0281</name>
    <dbReference type="NCBI Taxonomy" id="3110309"/>
    <lineage>
        <taxon>Bacteria</taxon>
        <taxon>Bacillati</taxon>
        <taxon>Cyanobacteriota</taxon>
        <taxon>Cyanophyceae</taxon>
        <taxon>Synechococcales</taxon>
        <taxon>Prochlorococcaceae</taxon>
        <taxon>Cyanobium</taxon>
    </lineage>
</organism>
<gene>
    <name evidence="1" type="ORF">VB739_04765</name>
</gene>
<evidence type="ECO:0000313" key="1">
    <source>
        <dbReference type="EMBL" id="MEA5441859.1"/>
    </source>
</evidence>
<sequence>MRRPIFQSIRPDDHYILSHWDQSEGSAHVGWGSHPELDGARSFQQWVLMASPRHPFLAAVIATVLKRIDDFDAFQYVRNSWSAVIHTTGEEPYTKAILNVMDQHPHRLVSMERDFDIAYSIFGSSGRDVFHHQKLYSSYALQTAPLIRQKWPLSWFFSLISGLRQLSRAAKSILAAEQ</sequence>
<dbReference type="EMBL" id="JAYGHY010000009">
    <property type="protein sequence ID" value="MEA5441859.1"/>
    <property type="molecule type" value="Genomic_DNA"/>
</dbReference>
<accession>A0ABU5STQ9</accession>
<evidence type="ECO:0000313" key="2">
    <source>
        <dbReference type="Proteomes" id="UP001302329"/>
    </source>
</evidence>
<name>A0ABU5STQ9_9CYAN</name>
<dbReference type="Proteomes" id="UP001302329">
    <property type="component" value="Unassembled WGS sequence"/>
</dbReference>
<keyword evidence="2" id="KW-1185">Reference proteome</keyword>
<proteinExistence type="predicted"/>
<protein>
    <submittedName>
        <fullName evidence="1">Uncharacterized protein</fullName>
    </submittedName>
</protein>
<dbReference type="RefSeq" id="WP_323355965.1">
    <property type="nucleotide sequence ID" value="NZ_JAYGHY010000009.1"/>
</dbReference>
<reference evidence="1 2" key="1">
    <citation type="submission" date="2023-12" db="EMBL/GenBank/DDBJ databases">
        <title>Baltic Sea Cyanobacteria.</title>
        <authorList>
            <person name="Delbaje E."/>
            <person name="Fewer D.P."/>
            <person name="Shishido T.K."/>
        </authorList>
    </citation>
    <scope>NUCLEOTIDE SEQUENCE [LARGE SCALE GENOMIC DNA]</scope>
    <source>
        <strain evidence="1 2">UHCC 0281</strain>
    </source>
</reference>